<dbReference type="AlphaFoldDB" id="A0A6J7W126"/>
<name>A0A6J7W126_9ZZZZ</name>
<accession>A0A6J7W126</accession>
<gene>
    <name evidence="1" type="ORF">UFOPK4410_00983</name>
</gene>
<reference evidence="1" key="1">
    <citation type="submission" date="2020-05" db="EMBL/GenBank/DDBJ databases">
        <authorList>
            <person name="Chiriac C."/>
            <person name="Salcher M."/>
            <person name="Ghai R."/>
            <person name="Kavagutti S V."/>
        </authorList>
    </citation>
    <scope>NUCLEOTIDE SEQUENCE</scope>
</reference>
<dbReference type="EMBL" id="CAFBRV010000109">
    <property type="protein sequence ID" value="CAB5119987.1"/>
    <property type="molecule type" value="Genomic_DNA"/>
</dbReference>
<organism evidence="1">
    <name type="scientific">freshwater metagenome</name>
    <dbReference type="NCBI Taxonomy" id="449393"/>
    <lineage>
        <taxon>unclassified sequences</taxon>
        <taxon>metagenomes</taxon>
        <taxon>ecological metagenomes</taxon>
    </lineage>
</organism>
<evidence type="ECO:0000313" key="1">
    <source>
        <dbReference type="EMBL" id="CAB5119987.1"/>
    </source>
</evidence>
<protein>
    <submittedName>
        <fullName evidence="1">Unannotated protein</fullName>
    </submittedName>
</protein>
<proteinExistence type="predicted"/>
<sequence length="44" mass="5271">MTYSNTDSWEFSIKNFSALRMNSYLRTMVGNREMAVQLYLKPYI</sequence>